<comment type="caution">
    <text evidence="2">The sequence shown here is derived from an EMBL/GenBank/DDBJ whole genome shotgun (WGS) entry which is preliminary data.</text>
</comment>
<proteinExistence type="predicted"/>
<reference evidence="2" key="1">
    <citation type="submission" date="2020-05" db="EMBL/GenBank/DDBJ databases">
        <title>Phylogenomic resolution of chytrid fungi.</title>
        <authorList>
            <person name="Stajich J.E."/>
            <person name="Amses K."/>
            <person name="Simmons R."/>
            <person name="Seto K."/>
            <person name="Myers J."/>
            <person name="Bonds A."/>
            <person name="Quandt C.A."/>
            <person name="Barry K."/>
            <person name="Liu P."/>
            <person name="Grigoriev I."/>
            <person name="Longcore J.E."/>
            <person name="James T.Y."/>
        </authorList>
    </citation>
    <scope>NUCLEOTIDE SEQUENCE</scope>
    <source>
        <strain evidence="2">JEL0318</strain>
    </source>
</reference>
<name>A0AAD5WZZ3_9FUNG</name>
<keyword evidence="3" id="KW-1185">Reference proteome</keyword>
<evidence type="ECO:0000313" key="2">
    <source>
        <dbReference type="EMBL" id="KAJ3037165.1"/>
    </source>
</evidence>
<protein>
    <submittedName>
        <fullName evidence="2">Uncharacterized protein</fullName>
    </submittedName>
</protein>
<accession>A0AAD5WZZ3</accession>
<dbReference type="Proteomes" id="UP001212841">
    <property type="component" value="Unassembled WGS sequence"/>
</dbReference>
<gene>
    <name evidence="2" type="ORF">HK097_003588</name>
</gene>
<sequence length="333" mass="38076">MIPAQSTTQHSVTDSLEHTKLELLRLLSSMQTILHEDPAWSNHTQHLGRNILAFQHELSKTDIENIPLNLLQTMKRDIDDLKTTVEAFPEPTIKAKAVNIVNQMEHMNGQLSVGRSFSGNTPYMEALYQPLDVRAVFSDLNSLFELSFGLALQPQLELHAKIDTQIQKIDALINDSREERELRKKELKAKEDELAVLRERSRKAEQMNAVYDFVSKCERLYCQVRNVQQQTFVKGVQSATFNLEELREAFELGTLSGQILLDTVKQVKEERLEYGHASLGLRKSLRLRDAFIPLVEEHFGLTVRQKTVMGKLRDWVVGQLGEDATLHDLFESA</sequence>
<organism evidence="2 3">
    <name type="scientific">Rhizophlyctis rosea</name>
    <dbReference type="NCBI Taxonomy" id="64517"/>
    <lineage>
        <taxon>Eukaryota</taxon>
        <taxon>Fungi</taxon>
        <taxon>Fungi incertae sedis</taxon>
        <taxon>Chytridiomycota</taxon>
        <taxon>Chytridiomycota incertae sedis</taxon>
        <taxon>Chytridiomycetes</taxon>
        <taxon>Rhizophlyctidales</taxon>
        <taxon>Rhizophlyctidaceae</taxon>
        <taxon>Rhizophlyctis</taxon>
    </lineage>
</organism>
<evidence type="ECO:0000256" key="1">
    <source>
        <dbReference type="SAM" id="Coils"/>
    </source>
</evidence>
<dbReference type="EMBL" id="JADGJD010001858">
    <property type="protein sequence ID" value="KAJ3037165.1"/>
    <property type="molecule type" value="Genomic_DNA"/>
</dbReference>
<dbReference type="AlphaFoldDB" id="A0AAD5WZZ3"/>
<feature type="coiled-coil region" evidence="1">
    <location>
        <begin position="173"/>
        <end position="207"/>
    </location>
</feature>
<evidence type="ECO:0000313" key="3">
    <source>
        <dbReference type="Proteomes" id="UP001212841"/>
    </source>
</evidence>
<keyword evidence="1" id="KW-0175">Coiled coil</keyword>